<dbReference type="PROSITE" id="PS50893">
    <property type="entry name" value="ABC_TRANSPORTER_2"/>
    <property type="match status" value="1"/>
</dbReference>
<evidence type="ECO:0000313" key="8">
    <source>
        <dbReference type="Proteomes" id="UP000494115"/>
    </source>
</evidence>
<feature type="domain" description="ABC transporter" evidence="6">
    <location>
        <begin position="4"/>
        <end position="236"/>
    </location>
</feature>
<keyword evidence="1" id="KW-0813">Transport</keyword>
<reference evidence="7 8" key="1">
    <citation type="submission" date="2020-04" db="EMBL/GenBank/DDBJ databases">
        <authorList>
            <person name="De Canck E."/>
        </authorList>
    </citation>
    <scope>NUCLEOTIDE SEQUENCE [LARGE SCALE GENOMIC DNA]</scope>
    <source>
        <strain evidence="7 8">LMG 28138</strain>
    </source>
</reference>
<dbReference type="GO" id="GO:0140359">
    <property type="term" value="F:ABC-type transporter activity"/>
    <property type="evidence" value="ECO:0007669"/>
    <property type="project" value="UniProtKB-ARBA"/>
</dbReference>
<dbReference type="EMBL" id="CADIKM010000049">
    <property type="protein sequence ID" value="CAB3802565.1"/>
    <property type="molecule type" value="Genomic_DNA"/>
</dbReference>
<dbReference type="InterPro" id="IPR017871">
    <property type="entry name" value="ABC_transporter-like_CS"/>
</dbReference>
<keyword evidence="3" id="KW-0997">Cell inner membrane</keyword>
<sequence length="339" mass="37481">MAEIQLQRVSKRFGPILAVDALSIDVRDGEFVVLLGPSGAGKTTTLRLIAGLERPDEGDVLIGGELATAVHPSDRDVAFIFQQYSLYPHLSVYDNLAFPLRSPRRRSTESEVRKRVEAVAGMLHMESKLGNMATHLSGGEMQRVAIGRALVRQPRVFLMDEPLSSLDAKLREELRFELKRLHRTIGATIIYVTHDQVEATTLADRIGILEHGRLVQMDTPREVYGNPLCLSAARRLGSPPINLLPPNLFDVRVVPAGTATVAIRPEDIVFEEAHARDVMSLTVLEYSPLRHLLILDRDGTVVVATTTIERNFSPGQAVSVSLPVRSLLYFDRDGGRIVT</sequence>
<dbReference type="PANTHER" id="PTHR43875">
    <property type="entry name" value="MALTODEXTRIN IMPORT ATP-BINDING PROTEIN MSMX"/>
    <property type="match status" value="1"/>
</dbReference>
<evidence type="ECO:0000256" key="5">
    <source>
        <dbReference type="ARBA" id="ARBA00022840"/>
    </source>
</evidence>
<dbReference type="Gene3D" id="3.40.50.300">
    <property type="entry name" value="P-loop containing nucleotide triphosphate hydrolases"/>
    <property type="match status" value="1"/>
</dbReference>
<dbReference type="InterPro" id="IPR047641">
    <property type="entry name" value="ABC_transpr_MalK/UgpC-like"/>
</dbReference>
<proteinExistence type="predicted"/>
<name>A0A6S7BJL9_9BURK</name>
<dbReference type="InterPro" id="IPR027417">
    <property type="entry name" value="P-loop_NTPase"/>
</dbReference>
<keyword evidence="8" id="KW-1185">Reference proteome</keyword>
<keyword evidence="5 7" id="KW-0067">ATP-binding</keyword>
<evidence type="ECO:0000256" key="4">
    <source>
        <dbReference type="ARBA" id="ARBA00022741"/>
    </source>
</evidence>
<keyword evidence="3" id="KW-0472">Membrane</keyword>
<dbReference type="GO" id="GO:0016887">
    <property type="term" value="F:ATP hydrolysis activity"/>
    <property type="evidence" value="ECO:0007669"/>
    <property type="project" value="InterPro"/>
</dbReference>
<dbReference type="Proteomes" id="UP000494115">
    <property type="component" value="Unassembled WGS sequence"/>
</dbReference>
<dbReference type="PANTHER" id="PTHR43875:SF1">
    <property type="entry name" value="OSMOPROTECTIVE COMPOUNDS UPTAKE ATP-BINDING PROTEIN GGTA"/>
    <property type="match status" value="1"/>
</dbReference>
<dbReference type="InterPro" id="IPR003593">
    <property type="entry name" value="AAA+_ATPase"/>
</dbReference>
<evidence type="ECO:0000313" key="7">
    <source>
        <dbReference type="EMBL" id="CAB3802565.1"/>
    </source>
</evidence>
<dbReference type="PROSITE" id="PS00211">
    <property type="entry name" value="ABC_TRANSPORTER_1"/>
    <property type="match status" value="1"/>
</dbReference>
<evidence type="ECO:0000256" key="1">
    <source>
        <dbReference type="ARBA" id="ARBA00022448"/>
    </source>
</evidence>
<dbReference type="FunFam" id="3.40.50.300:FF:000042">
    <property type="entry name" value="Maltose/maltodextrin ABC transporter, ATP-binding protein"/>
    <property type="match status" value="1"/>
</dbReference>
<dbReference type="GO" id="GO:0005524">
    <property type="term" value="F:ATP binding"/>
    <property type="evidence" value="ECO:0007669"/>
    <property type="project" value="UniProtKB-KW"/>
</dbReference>
<organism evidence="7 8">
    <name type="scientific">Pararobbsia alpina</name>
    <dbReference type="NCBI Taxonomy" id="621374"/>
    <lineage>
        <taxon>Bacteria</taxon>
        <taxon>Pseudomonadati</taxon>
        <taxon>Pseudomonadota</taxon>
        <taxon>Betaproteobacteria</taxon>
        <taxon>Burkholderiales</taxon>
        <taxon>Burkholderiaceae</taxon>
        <taxon>Pararobbsia</taxon>
    </lineage>
</organism>
<gene>
    <name evidence="7" type="primary">btuD_17</name>
    <name evidence="7" type="ORF">LMG28138_05206</name>
</gene>
<dbReference type="RefSeq" id="WP_175107788.1">
    <property type="nucleotide sequence ID" value="NZ_CADIKM010000049.1"/>
</dbReference>
<dbReference type="SUPFAM" id="SSF52540">
    <property type="entry name" value="P-loop containing nucleoside triphosphate hydrolases"/>
    <property type="match status" value="1"/>
</dbReference>
<dbReference type="InterPro" id="IPR008995">
    <property type="entry name" value="Mo/tungstate-bd_C_term_dom"/>
</dbReference>
<keyword evidence="2" id="KW-1003">Cell membrane</keyword>
<protein>
    <submittedName>
        <fullName evidence="7">Vitamin B12 import ATP-binding protein BtuD</fullName>
    </submittedName>
</protein>
<evidence type="ECO:0000256" key="2">
    <source>
        <dbReference type="ARBA" id="ARBA00022475"/>
    </source>
</evidence>
<dbReference type="SUPFAM" id="SSF50331">
    <property type="entry name" value="MOP-like"/>
    <property type="match status" value="1"/>
</dbReference>
<dbReference type="SMART" id="SM00382">
    <property type="entry name" value="AAA"/>
    <property type="match status" value="1"/>
</dbReference>
<evidence type="ECO:0000259" key="6">
    <source>
        <dbReference type="PROSITE" id="PS50893"/>
    </source>
</evidence>
<dbReference type="InterPro" id="IPR003439">
    <property type="entry name" value="ABC_transporter-like_ATP-bd"/>
</dbReference>
<dbReference type="AlphaFoldDB" id="A0A6S7BJL9"/>
<accession>A0A6S7BJL9</accession>
<keyword evidence="4" id="KW-0547">Nucleotide-binding</keyword>
<dbReference type="Pfam" id="PF00005">
    <property type="entry name" value="ABC_tran"/>
    <property type="match status" value="1"/>
</dbReference>
<evidence type="ECO:0000256" key="3">
    <source>
        <dbReference type="ARBA" id="ARBA00022519"/>
    </source>
</evidence>
<dbReference type="GO" id="GO:0055052">
    <property type="term" value="C:ATP-binding cassette (ABC) transporter complex, substrate-binding subunit-containing"/>
    <property type="evidence" value="ECO:0007669"/>
    <property type="project" value="TreeGrafter"/>
</dbReference>